<evidence type="ECO:0000313" key="2">
    <source>
        <dbReference type="Proteomes" id="UP001218188"/>
    </source>
</evidence>
<accession>A0AAD6WQ59</accession>
<name>A0AAD6WQ59_9AGAR</name>
<evidence type="ECO:0000313" key="1">
    <source>
        <dbReference type="EMBL" id="KAJ7023078.1"/>
    </source>
</evidence>
<dbReference type="AlphaFoldDB" id="A0AAD6WQ59"/>
<comment type="caution">
    <text evidence="1">The sequence shown here is derived from an EMBL/GenBank/DDBJ whole genome shotgun (WGS) entry which is preliminary data.</text>
</comment>
<organism evidence="1 2">
    <name type="scientific">Mycena alexandri</name>
    <dbReference type="NCBI Taxonomy" id="1745969"/>
    <lineage>
        <taxon>Eukaryota</taxon>
        <taxon>Fungi</taxon>
        <taxon>Dikarya</taxon>
        <taxon>Basidiomycota</taxon>
        <taxon>Agaricomycotina</taxon>
        <taxon>Agaricomycetes</taxon>
        <taxon>Agaricomycetidae</taxon>
        <taxon>Agaricales</taxon>
        <taxon>Marasmiineae</taxon>
        <taxon>Mycenaceae</taxon>
        <taxon>Mycena</taxon>
    </lineage>
</organism>
<keyword evidence="2" id="KW-1185">Reference proteome</keyword>
<dbReference type="Proteomes" id="UP001218188">
    <property type="component" value="Unassembled WGS sequence"/>
</dbReference>
<gene>
    <name evidence="1" type="ORF">C8F04DRAFT_1306476</name>
</gene>
<proteinExistence type="predicted"/>
<protein>
    <submittedName>
        <fullName evidence="1">Uncharacterized protein</fullName>
    </submittedName>
</protein>
<sequence length="452" mass="49980">MDVTPGLQTILARAWAGLLDHAANLVSLKPLVLLLTVLVRCLELPRNFDEIVSGAGGGYDDLASVAVRQISYAQTSGDVELKVNQLSLIIQFVQLSSKHPGFAQALLNKGFIAALVSALNTLAGTTTSITRRIIKRGLSLLTVYLVLPPMYPWISEAVRAGLLRFIISCAVKYSSGSQEDEIYRDLGWILFTLVPQSRISDVAVSTFVEECVEVLDSWESMGRPWAAACNNTMVPHLPDISTIANYSPSAAQSRPDENSNAARDARALSTALPNASVLIGVRATEKPAELYIMTNRRYSRHQCAFIRAMLDADYKRSKFQISCDIVLFMYAHPHPSAPDIANFYVQFDYTYNSGRVVATVLPRSDLQRELSASVFATYRGMRLHTILFAPPSMPEKRQFVYPLRVSSSTFDEGLRAIASEIPAGADVFWYKGLVEHKVRTLMETEGKVVEIH</sequence>
<dbReference type="EMBL" id="JARJCM010000195">
    <property type="protein sequence ID" value="KAJ7023078.1"/>
    <property type="molecule type" value="Genomic_DNA"/>
</dbReference>
<reference evidence="1" key="1">
    <citation type="submission" date="2023-03" db="EMBL/GenBank/DDBJ databases">
        <title>Massive genome expansion in bonnet fungi (Mycena s.s.) driven by repeated elements and novel gene families across ecological guilds.</title>
        <authorList>
            <consortium name="Lawrence Berkeley National Laboratory"/>
            <person name="Harder C.B."/>
            <person name="Miyauchi S."/>
            <person name="Viragh M."/>
            <person name="Kuo A."/>
            <person name="Thoen E."/>
            <person name="Andreopoulos B."/>
            <person name="Lu D."/>
            <person name="Skrede I."/>
            <person name="Drula E."/>
            <person name="Henrissat B."/>
            <person name="Morin E."/>
            <person name="Kohler A."/>
            <person name="Barry K."/>
            <person name="LaButti K."/>
            <person name="Morin E."/>
            <person name="Salamov A."/>
            <person name="Lipzen A."/>
            <person name="Mereny Z."/>
            <person name="Hegedus B."/>
            <person name="Baldrian P."/>
            <person name="Stursova M."/>
            <person name="Weitz H."/>
            <person name="Taylor A."/>
            <person name="Grigoriev I.V."/>
            <person name="Nagy L.G."/>
            <person name="Martin F."/>
            <person name="Kauserud H."/>
        </authorList>
    </citation>
    <scope>NUCLEOTIDE SEQUENCE</scope>
    <source>
        <strain evidence="1">CBHHK200</strain>
    </source>
</reference>